<keyword evidence="7" id="KW-0539">Nucleus</keyword>
<evidence type="ECO:0000256" key="2">
    <source>
        <dbReference type="ARBA" id="ARBA00008866"/>
    </source>
</evidence>
<keyword evidence="3" id="KW-0507">mRNA processing</keyword>
<organism evidence="10 11">
    <name type="scientific">Physeter macrocephalus</name>
    <name type="common">Sperm whale</name>
    <name type="synonym">Physeter catodon</name>
    <dbReference type="NCBI Taxonomy" id="9755"/>
    <lineage>
        <taxon>Eukaryota</taxon>
        <taxon>Metazoa</taxon>
        <taxon>Chordata</taxon>
        <taxon>Craniata</taxon>
        <taxon>Vertebrata</taxon>
        <taxon>Euteleostomi</taxon>
        <taxon>Mammalia</taxon>
        <taxon>Eutheria</taxon>
        <taxon>Laurasiatheria</taxon>
        <taxon>Artiodactyla</taxon>
        <taxon>Whippomorpha</taxon>
        <taxon>Cetacea</taxon>
        <taxon>Odontoceti</taxon>
        <taxon>Physeteridae</taxon>
        <taxon>Physeter</taxon>
    </lineage>
</organism>
<evidence type="ECO:0000256" key="6">
    <source>
        <dbReference type="ARBA" id="ARBA00023187"/>
    </source>
</evidence>
<dbReference type="Gene3D" id="3.30.70.330">
    <property type="match status" value="3"/>
</dbReference>
<dbReference type="AlphaFoldDB" id="A0A9W2X6P3"/>
<reference evidence="11" key="1">
    <citation type="submission" date="2025-08" db="UniProtKB">
        <authorList>
            <consortium name="RefSeq"/>
        </authorList>
    </citation>
    <scope>IDENTIFICATION</scope>
    <source>
        <tissue evidence="11">Muscle</tissue>
    </source>
</reference>
<dbReference type="CDD" id="cd12736">
    <property type="entry name" value="RRM1_ESRP1"/>
    <property type="match status" value="1"/>
</dbReference>
<dbReference type="GeneID" id="102986671"/>
<keyword evidence="5 8" id="KW-0694">RNA-binding</keyword>
<dbReference type="FunFam" id="3.30.70.330:FF:000056">
    <property type="entry name" value="epithelial splicing regulatory protein 1 isoform X1"/>
    <property type="match status" value="1"/>
</dbReference>
<dbReference type="InterPro" id="IPR036397">
    <property type="entry name" value="RNaseH_sf"/>
</dbReference>
<dbReference type="RefSeq" id="XP_054947094.1">
    <property type="nucleotide sequence ID" value="XM_055091119.1"/>
</dbReference>
<feature type="domain" description="RRM" evidence="9">
    <location>
        <begin position="187"/>
        <end position="264"/>
    </location>
</feature>
<evidence type="ECO:0000313" key="10">
    <source>
        <dbReference type="Proteomes" id="UP000248484"/>
    </source>
</evidence>
<dbReference type="GO" id="GO:0003723">
    <property type="term" value="F:RNA binding"/>
    <property type="evidence" value="ECO:0007669"/>
    <property type="project" value="UniProtKB-UniRule"/>
</dbReference>
<name>A0A9W2X6P3_PHYMC</name>
<feature type="domain" description="RRM" evidence="9">
    <location>
        <begin position="288"/>
        <end position="368"/>
    </location>
</feature>
<dbReference type="InterPro" id="IPR012677">
    <property type="entry name" value="Nucleotide-bd_a/b_plait_sf"/>
</dbReference>
<evidence type="ECO:0000313" key="11">
    <source>
        <dbReference type="RefSeq" id="XP_054947094.1"/>
    </source>
</evidence>
<dbReference type="InterPro" id="IPR035979">
    <property type="entry name" value="RBD_domain_sf"/>
</dbReference>
<dbReference type="CDD" id="cd12739">
    <property type="entry name" value="RRM2_ESRP1"/>
    <property type="match status" value="1"/>
</dbReference>
<dbReference type="InterPro" id="IPR000504">
    <property type="entry name" value="RRM_dom"/>
</dbReference>
<keyword evidence="6" id="KW-0508">mRNA splicing</keyword>
<dbReference type="FunFam" id="3.30.70.330:FF:000070">
    <property type="entry name" value="Epithelial splicing regulatory protein 1"/>
    <property type="match status" value="1"/>
</dbReference>
<dbReference type="PROSITE" id="PS50102">
    <property type="entry name" value="RRM"/>
    <property type="match status" value="2"/>
</dbReference>
<dbReference type="Proteomes" id="UP000248484">
    <property type="component" value="Chromosome 15"/>
</dbReference>
<evidence type="ECO:0000256" key="8">
    <source>
        <dbReference type="PROSITE-ProRule" id="PRU00176"/>
    </source>
</evidence>
<dbReference type="InterPro" id="IPR034427">
    <property type="entry name" value="ESRP1_RRM1"/>
</dbReference>
<evidence type="ECO:0000256" key="3">
    <source>
        <dbReference type="ARBA" id="ARBA00022664"/>
    </source>
</evidence>
<evidence type="ECO:0000256" key="1">
    <source>
        <dbReference type="ARBA" id="ARBA00004123"/>
    </source>
</evidence>
<keyword evidence="10" id="KW-1185">Reference proteome</keyword>
<dbReference type="Gene3D" id="3.30.420.10">
    <property type="entry name" value="Ribonuclease H-like superfamily/Ribonuclease H"/>
    <property type="match status" value="1"/>
</dbReference>
<comment type="subcellular location">
    <subcellularLocation>
        <location evidence="1">Nucleus</location>
    </subcellularLocation>
</comment>
<dbReference type="PANTHER" id="PTHR13976">
    <property type="entry name" value="HETEROGENEOUS NUCLEAR RIBONUCLEOPROTEIN-RELATED"/>
    <property type="match status" value="1"/>
</dbReference>
<dbReference type="GO" id="GO:0006397">
    <property type="term" value="P:mRNA processing"/>
    <property type="evidence" value="ECO:0007669"/>
    <property type="project" value="UniProtKB-KW"/>
</dbReference>
<evidence type="ECO:0000256" key="4">
    <source>
        <dbReference type="ARBA" id="ARBA00022737"/>
    </source>
</evidence>
<evidence type="ECO:0000256" key="7">
    <source>
        <dbReference type="ARBA" id="ARBA00023242"/>
    </source>
</evidence>
<sequence>MTASPDYLVVLFGITAGATGAKLGSDEKELILLLWKVVDLANKKVGQLHEVLVRPDQLELTEDCKEETKIDAESLSSAPQLDQALRQNVLLPECFYSFFDLRKEFKKCCPGSPDTDKLDVAAMTECLNFEKNSSASRYGACQVEDMGNIILAMISDPYNHRFSDPERVNYKFESGTCSKMELIDDNTVVRARGLPWQSSDQDIARFFKGLNIAKGGAALCLNAQGRRNGEALVRFVSEEHRDLALQRHKHHMGTRYIEVYKATGEDFLKIAGGTSNEVAQFLSKENQVIVRMRGLPFTATADEVVAFFGQHCPITGGKEGILFVTYPDGRPTGDAFVLFACEEYAQNALRKHKDLLGKRYIELFRSTAAEVQQVLNRFSSAPLIPLPTPPIIPVLPQQFVPPTNIRDCIRLRGLPYAATIEDILDFLGEFSTDIRTHGVHMVLNHQGRPSGDAFIQMKSADRAFMAAQKCHKKTMKDRYVEVFQCSAEEMNFVLMGGTLNRNGLSPPPCKLPCLSPPSYTFPAPAAVIPPEAAIYQPSVLLNPRALQPSTAYYPAGTQLFMNYTAYYPRKECSLLHQSCSTAPQVRPIVLATSLQLLILAVSLHSLARWSECRAWPTILELRKFLTSSKVTSMQPRMDLYTQMTRPGLYPKNGFVFKGPSS</sequence>
<dbReference type="CDD" id="cd12742">
    <property type="entry name" value="RRM3_ESRP1_ESRP2"/>
    <property type="match status" value="1"/>
</dbReference>
<dbReference type="CTD" id="54845"/>
<dbReference type="SMART" id="SM00360">
    <property type="entry name" value="RRM"/>
    <property type="match status" value="3"/>
</dbReference>
<dbReference type="GO" id="GO:0008380">
    <property type="term" value="P:RNA splicing"/>
    <property type="evidence" value="ECO:0007669"/>
    <property type="project" value="UniProtKB-KW"/>
</dbReference>
<dbReference type="GO" id="GO:0005634">
    <property type="term" value="C:nucleus"/>
    <property type="evidence" value="ECO:0007669"/>
    <property type="project" value="UniProtKB-SubCell"/>
</dbReference>
<evidence type="ECO:0000256" key="5">
    <source>
        <dbReference type="ARBA" id="ARBA00022884"/>
    </source>
</evidence>
<evidence type="ECO:0000259" key="9">
    <source>
        <dbReference type="PROSITE" id="PS50102"/>
    </source>
</evidence>
<proteinExistence type="inferred from homology"/>
<dbReference type="SUPFAM" id="SSF54928">
    <property type="entry name" value="RNA-binding domain, RBD"/>
    <property type="match status" value="2"/>
</dbReference>
<dbReference type="FunFam" id="3.30.70.330:FF:000041">
    <property type="entry name" value="Epithelial splicing regulatory protein 1"/>
    <property type="match status" value="1"/>
</dbReference>
<accession>A0A9W2X6P3</accession>
<gene>
    <name evidence="11" type="primary">ESRP1</name>
</gene>
<protein>
    <submittedName>
        <fullName evidence="11">Epithelial splicing regulatory protein 1 isoform X6</fullName>
    </submittedName>
</protein>
<keyword evidence="4" id="KW-0677">Repeat</keyword>
<comment type="similarity">
    <text evidence="2">Belongs to the ESRP family.</text>
</comment>
<dbReference type="InterPro" id="IPR050666">
    <property type="entry name" value="ESRP"/>
</dbReference>